<dbReference type="GO" id="GO:0000428">
    <property type="term" value="C:DNA-directed RNA polymerase complex"/>
    <property type="evidence" value="ECO:0007669"/>
    <property type="project" value="UniProtKB-KW"/>
</dbReference>
<reference evidence="12 13" key="1">
    <citation type="submission" date="2014-03" db="EMBL/GenBank/DDBJ databases">
        <title>Draft Genome Sequence of Actibacterium mucosum KCTC 23349, a Marine Alphaproteobacterium with Complex Ionic Requirements Isolated from Mediterranean Seawater at Malvarrosa Beach, Valencia, Spain.</title>
        <authorList>
            <person name="Arahal D.R."/>
            <person name="Shao Z."/>
            <person name="Lai Q."/>
            <person name="Pujalte M.J."/>
        </authorList>
    </citation>
    <scope>NUCLEOTIDE SEQUENCE [LARGE SCALE GENOMIC DNA]</scope>
    <source>
        <strain evidence="12 13">KCTC 23349</strain>
    </source>
</reference>
<accession>A0A037ZP33</accession>
<dbReference type="Proteomes" id="UP000026249">
    <property type="component" value="Unassembled WGS sequence"/>
</dbReference>
<evidence type="ECO:0000313" key="12">
    <source>
        <dbReference type="EMBL" id="KAJ57313.1"/>
    </source>
</evidence>
<dbReference type="Pfam" id="PF04963">
    <property type="entry name" value="Sigma54_CBD"/>
    <property type="match status" value="1"/>
</dbReference>
<dbReference type="EMBL" id="JFKE01000001">
    <property type="protein sequence ID" value="KAJ57313.1"/>
    <property type="molecule type" value="Genomic_DNA"/>
</dbReference>
<dbReference type="Gene3D" id="1.10.10.1330">
    <property type="entry name" value="RNA polymerase sigma-54 factor, core-binding domain"/>
    <property type="match status" value="1"/>
</dbReference>
<keyword evidence="3 9" id="KW-0808">Transferase</keyword>
<comment type="function">
    <text evidence="9">Sigma factors are initiation factors that promote the attachment of RNA polymerase to specific initiation sites and are then released.</text>
</comment>
<evidence type="ECO:0000256" key="9">
    <source>
        <dbReference type="PIRNR" id="PIRNR000774"/>
    </source>
</evidence>
<name>A0A037ZP33_9RHOB</name>
<dbReference type="OrthoDB" id="9814402at2"/>
<evidence type="ECO:0000256" key="7">
    <source>
        <dbReference type="ARBA" id="ARBA00023125"/>
    </source>
</evidence>
<keyword evidence="4 9" id="KW-0548">Nucleotidyltransferase</keyword>
<evidence type="ECO:0000256" key="2">
    <source>
        <dbReference type="ARBA" id="ARBA00022478"/>
    </source>
</evidence>
<dbReference type="PROSITE" id="PS50044">
    <property type="entry name" value="SIGMA54_3"/>
    <property type="match status" value="1"/>
</dbReference>
<dbReference type="GO" id="GO:0001216">
    <property type="term" value="F:DNA-binding transcription activator activity"/>
    <property type="evidence" value="ECO:0007669"/>
    <property type="project" value="InterPro"/>
</dbReference>
<evidence type="ECO:0000256" key="1">
    <source>
        <dbReference type="ARBA" id="ARBA00008798"/>
    </source>
</evidence>
<dbReference type="GO" id="GO:0016987">
    <property type="term" value="F:sigma factor activity"/>
    <property type="evidence" value="ECO:0007669"/>
    <property type="project" value="UniProtKB-KW"/>
</dbReference>
<keyword evidence="6 9" id="KW-0731">Sigma factor</keyword>
<dbReference type="InterPro" id="IPR000394">
    <property type="entry name" value="RNA_pol_sigma_54"/>
</dbReference>
<feature type="domain" description="RNA polymerase sigma factor 54 core-binding" evidence="11">
    <location>
        <begin position="63"/>
        <end position="227"/>
    </location>
</feature>
<evidence type="ECO:0000256" key="8">
    <source>
        <dbReference type="ARBA" id="ARBA00023163"/>
    </source>
</evidence>
<feature type="domain" description="RNA polymerase sigma factor 54 DNA-binding" evidence="10">
    <location>
        <begin position="257"/>
        <end position="414"/>
    </location>
</feature>
<keyword evidence="5 9" id="KW-0805">Transcription regulation</keyword>
<evidence type="ECO:0000256" key="3">
    <source>
        <dbReference type="ARBA" id="ARBA00022679"/>
    </source>
</evidence>
<dbReference type="RefSeq" id="WP_035255608.1">
    <property type="nucleotide sequence ID" value="NZ_JFKE01000001.1"/>
</dbReference>
<proteinExistence type="inferred from homology"/>
<dbReference type="PIRSF" id="PIRSF000774">
    <property type="entry name" value="RpoN"/>
    <property type="match status" value="1"/>
</dbReference>
<protein>
    <recommendedName>
        <fullName evidence="9">RNA polymerase sigma-54 factor</fullName>
    </recommendedName>
</protein>
<dbReference type="Gene3D" id="1.10.10.60">
    <property type="entry name" value="Homeodomain-like"/>
    <property type="match status" value="1"/>
</dbReference>
<sequence length="419" mass="45755">MALKPGLQPKLTQRLALTPGIATSLRVLRLSSVELAEETRRLTEENPFLTRIDLPNANVFDAQTVSYEETLVQSLIRQIGMMSLPPDVRLVAEFLTGDLDDRGYLTSSVGELCALLGISNTLLTAAIDALQSCEPTGIGARNMAECLRLQLEERSVPPDEAAAFCGVLDAVFDDRWTEALQQSGLTRSRLDALAATTRNLSAYPANHFARSTEPLIPEVEIVEDPSGALTAIRHARRPGQVQFDNALAEGIGKGQSLLHQHRQHAETWMNALAFRGTTLQRISQYLADAQTRFFRGGMAEMRPLTQRHIAESLSLHPSTISRAISGKAVEHAGTVFPIAAFFSSAITTKSGEPLSSLAIQHRIRALIAAEDPQNPLSDAEIVGQLSREGVDIARRTVAKYRGCLHLPASFKRKRRPSIG</sequence>
<dbReference type="STRING" id="1454373.ACMU_02095"/>
<organism evidence="12 13">
    <name type="scientific">Actibacterium mucosum KCTC 23349</name>
    <dbReference type="NCBI Taxonomy" id="1454373"/>
    <lineage>
        <taxon>Bacteria</taxon>
        <taxon>Pseudomonadati</taxon>
        <taxon>Pseudomonadota</taxon>
        <taxon>Alphaproteobacteria</taxon>
        <taxon>Rhodobacterales</taxon>
        <taxon>Roseobacteraceae</taxon>
        <taxon>Actibacterium</taxon>
    </lineage>
</organism>
<evidence type="ECO:0000313" key="13">
    <source>
        <dbReference type="Proteomes" id="UP000026249"/>
    </source>
</evidence>
<dbReference type="AlphaFoldDB" id="A0A037ZP33"/>
<dbReference type="GO" id="GO:0003677">
    <property type="term" value="F:DNA binding"/>
    <property type="evidence" value="ECO:0007669"/>
    <property type="project" value="UniProtKB-KW"/>
</dbReference>
<evidence type="ECO:0000256" key="5">
    <source>
        <dbReference type="ARBA" id="ARBA00023015"/>
    </source>
</evidence>
<dbReference type="PRINTS" id="PR00045">
    <property type="entry name" value="SIGMA54FCT"/>
</dbReference>
<dbReference type="PROSITE" id="PS00718">
    <property type="entry name" value="SIGMA54_2"/>
    <property type="match status" value="1"/>
</dbReference>
<dbReference type="InterPro" id="IPR038709">
    <property type="entry name" value="RpoN_core-bd_sf"/>
</dbReference>
<keyword evidence="8 9" id="KW-0804">Transcription</keyword>
<comment type="caution">
    <text evidence="12">The sequence shown here is derived from an EMBL/GenBank/DDBJ whole genome shotgun (WGS) entry which is preliminary data.</text>
</comment>
<dbReference type="NCBIfam" id="TIGR02395">
    <property type="entry name" value="rpoN_sigma"/>
    <property type="match status" value="1"/>
</dbReference>
<evidence type="ECO:0000256" key="4">
    <source>
        <dbReference type="ARBA" id="ARBA00022695"/>
    </source>
</evidence>
<evidence type="ECO:0000256" key="6">
    <source>
        <dbReference type="ARBA" id="ARBA00023082"/>
    </source>
</evidence>
<evidence type="ECO:0000259" key="11">
    <source>
        <dbReference type="Pfam" id="PF04963"/>
    </source>
</evidence>
<dbReference type="GO" id="GO:0006352">
    <property type="term" value="P:DNA-templated transcription initiation"/>
    <property type="evidence" value="ECO:0007669"/>
    <property type="project" value="InterPro"/>
</dbReference>
<dbReference type="InterPro" id="IPR007634">
    <property type="entry name" value="RNA_pol_sigma_54_DNA-bd"/>
</dbReference>
<keyword evidence="7 9" id="KW-0238">DNA-binding</keyword>
<comment type="similarity">
    <text evidence="1 9">Belongs to the sigma-54 factor family.</text>
</comment>
<dbReference type="Pfam" id="PF00309">
    <property type="entry name" value="Sigma54_AID"/>
    <property type="match status" value="1"/>
</dbReference>
<dbReference type="GO" id="GO:0016779">
    <property type="term" value="F:nucleotidyltransferase activity"/>
    <property type="evidence" value="ECO:0007669"/>
    <property type="project" value="UniProtKB-KW"/>
</dbReference>
<gene>
    <name evidence="12" type="ORF">ACMU_02095</name>
</gene>
<keyword evidence="13" id="KW-1185">Reference proteome</keyword>
<keyword evidence="2 9" id="KW-0240">DNA-directed RNA polymerase</keyword>
<evidence type="ECO:0000259" key="10">
    <source>
        <dbReference type="Pfam" id="PF04552"/>
    </source>
</evidence>
<dbReference type="Pfam" id="PF04552">
    <property type="entry name" value="Sigma54_DBD"/>
    <property type="match status" value="1"/>
</dbReference>
<dbReference type="InterPro" id="IPR007046">
    <property type="entry name" value="RNA_pol_sigma_54_core-bd"/>
</dbReference>
<dbReference type="PANTHER" id="PTHR32248:SF4">
    <property type="entry name" value="RNA POLYMERASE SIGMA-54 FACTOR"/>
    <property type="match status" value="1"/>
</dbReference>
<dbReference type="PANTHER" id="PTHR32248">
    <property type="entry name" value="RNA POLYMERASE SIGMA-54 FACTOR"/>
    <property type="match status" value="1"/>
</dbReference>